<proteinExistence type="predicted"/>
<dbReference type="GO" id="GO:0030248">
    <property type="term" value="F:cellulose binding"/>
    <property type="evidence" value="ECO:0007669"/>
    <property type="project" value="InterPro"/>
</dbReference>
<reference evidence="5 6" key="1">
    <citation type="journal article" date="2016" name="Genome Biol. Evol.">
        <title>Divergent and convergent evolution of fungal pathogenicity.</title>
        <authorList>
            <person name="Shang Y."/>
            <person name="Xiao G."/>
            <person name="Zheng P."/>
            <person name="Cen K."/>
            <person name="Zhan S."/>
            <person name="Wang C."/>
        </authorList>
    </citation>
    <scope>NUCLEOTIDE SEQUENCE [LARGE SCALE GENOMIC DNA]</scope>
    <source>
        <strain evidence="5 6">RCEF 264</strain>
    </source>
</reference>
<protein>
    <submittedName>
        <fullName evidence="5">Cellulose-binding domain protein</fullName>
    </submittedName>
</protein>
<dbReference type="GO" id="GO:0005975">
    <property type="term" value="P:carbohydrate metabolic process"/>
    <property type="evidence" value="ECO:0007669"/>
    <property type="project" value="InterPro"/>
</dbReference>
<dbReference type="GO" id="GO:0005576">
    <property type="term" value="C:extracellular region"/>
    <property type="evidence" value="ECO:0007669"/>
    <property type="project" value="InterPro"/>
</dbReference>
<dbReference type="PROSITE" id="PS00562">
    <property type="entry name" value="CBM1_1"/>
    <property type="match status" value="1"/>
</dbReference>
<evidence type="ECO:0000256" key="3">
    <source>
        <dbReference type="SAM" id="SignalP"/>
    </source>
</evidence>
<evidence type="ECO:0000313" key="6">
    <source>
        <dbReference type="Proteomes" id="UP000076874"/>
    </source>
</evidence>
<keyword evidence="1 3" id="KW-0732">Signal</keyword>
<feature type="signal peptide" evidence="3">
    <location>
        <begin position="1"/>
        <end position="20"/>
    </location>
</feature>
<comment type="caution">
    <text evidence="5">The sequence shown here is derived from an EMBL/GenBank/DDBJ whole genome shotgun (WGS) entry which is preliminary data.</text>
</comment>
<feature type="compositionally biased region" description="Polar residues" evidence="2">
    <location>
        <begin position="114"/>
        <end position="128"/>
    </location>
</feature>
<dbReference type="OrthoDB" id="6038816at2759"/>
<accession>A0A167QWG1</accession>
<organism evidence="5 6">
    <name type="scientific">Niveomyces insectorum RCEF 264</name>
    <dbReference type="NCBI Taxonomy" id="1081102"/>
    <lineage>
        <taxon>Eukaryota</taxon>
        <taxon>Fungi</taxon>
        <taxon>Dikarya</taxon>
        <taxon>Ascomycota</taxon>
        <taxon>Pezizomycotina</taxon>
        <taxon>Sordariomycetes</taxon>
        <taxon>Hypocreomycetidae</taxon>
        <taxon>Hypocreales</taxon>
        <taxon>Cordycipitaceae</taxon>
        <taxon>Niveomyces</taxon>
    </lineage>
</organism>
<gene>
    <name evidence="5" type="ORF">SPI_06917</name>
</gene>
<dbReference type="AlphaFoldDB" id="A0A167QWG1"/>
<dbReference type="SUPFAM" id="SSF57180">
    <property type="entry name" value="Cellulose-binding domain"/>
    <property type="match status" value="1"/>
</dbReference>
<feature type="chain" id="PRO_5007891713" evidence="3">
    <location>
        <begin position="21"/>
        <end position="191"/>
    </location>
</feature>
<name>A0A167QWG1_9HYPO</name>
<feature type="region of interest" description="Disordered" evidence="2">
    <location>
        <begin position="108"/>
        <end position="149"/>
    </location>
</feature>
<evidence type="ECO:0000256" key="1">
    <source>
        <dbReference type="ARBA" id="ARBA00022729"/>
    </source>
</evidence>
<evidence type="ECO:0000259" key="4">
    <source>
        <dbReference type="PROSITE" id="PS51164"/>
    </source>
</evidence>
<feature type="domain" description="CBM1" evidence="4">
    <location>
        <begin position="25"/>
        <end position="61"/>
    </location>
</feature>
<dbReference type="Proteomes" id="UP000076874">
    <property type="component" value="Unassembled WGS sequence"/>
</dbReference>
<keyword evidence="6" id="KW-1185">Reference proteome</keyword>
<evidence type="ECO:0000256" key="2">
    <source>
        <dbReference type="SAM" id="MobiDB-lite"/>
    </source>
</evidence>
<dbReference type="InterPro" id="IPR000254">
    <property type="entry name" value="CBD"/>
</dbReference>
<sequence>MRNLLATLATAASMVAYGLCDSPNAVQTMYGQCGGKTWTGPTACPTGAVCSVGNEWFYQCLSSGGGSSSGDAPLNNGGNDNNNNNNQDCRGGWHGRWGRGGRWGGGCYRGGRGSSTPAQTTARPTSVSGGNGGNGGYGGDHGDNSATNSDGDVVVTQTITTIFNVGPTAVTTPTTIITAPQGPQVTVYVTN</sequence>
<evidence type="ECO:0000313" key="5">
    <source>
        <dbReference type="EMBL" id="OAA58032.1"/>
    </source>
</evidence>
<dbReference type="InterPro" id="IPR035971">
    <property type="entry name" value="CBD_sf"/>
</dbReference>
<dbReference type="PROSITE" id="PS51164">
    <property type="entry name" value="CBM1_2"/>
    <property type="match status" value="1"/>
</dbReference>
<feature type="compositionally biased region" description="Gly residues" evidence="2">
    <location>
        <begin position="129"/>
        <end position="139"/>
    </location>
</feature>
<dbReference type="SMART" id="SM00236">
    <property type="entry name" value="fCBD"/>
    <property type="match status" value="1"/>
</dbReference>
<dbReference type="Pfam" id="PF00734">
    <property type="entry name" value="CBM_1"/>
    <property type="match status" value="1"/>
</dbReference>
<dbReference type="EMBL" id="AZHD01000013">
    <property type="protein sequence ID" value="OAA58032.1"/>
    <property type="molecule type" value="Genomic_DNA"/>
</dbReference>